<accession>A0A194XBW4</accession>
<feature type="region of interest" description="Disordered" evidence="1">
    <location>
        <begin position="1"/>
        <end position="68"/>
    </location>
</feature>
<dbReference type="RefSeq" id="XP_018072018.1">
    <property type="nucleotide sequence ID" value="XM_018209490.1"/>
</dbReference>
<evidence type="ECO:0000313" key="2">
    <source>
        <dbReference type="EMBL" id="KUJ17663.1"/>
    </source>
</evidence>
<dbReference type="AlphaFoldDB" id="A0A194XBW4"/>
<evidence type="ECO:0000313" key="3">
    <source>
        <dbReference type="Proteomes" id="UP000070700"/>
    </source>
</evidence>
<organism evidence="2 3">
    <name type="scientific">Mollisia scopiformis</name>
    <name type="common">Conifer needle endophyte fungus</name>
    <name type="synonym">Phialocephala scopiformis</name>
    <dbReference type="NCBI Taxonomy" id="149040"/>
    <lineage>
        <taxon>Eukaryota</taxon>
        <taxon>Fungi</taxon>
        <taxon>Dikarya</taxon>
        <taxon>Ascomycota</taxon>
        <taxon>Pezizomycotina</taxon>
        <taxon>Leotiomycetes</taxon>
        <taxon>Helotiales</taxon>
        <taxon>Mollisiaceae</taxon>
        <taxon>Mollisia</taxon>
    </lineage>
</organism>
<dbReference type="GeneID" id="28819216"/>
<dbReference type="InParanoid" id="A0A194XBW4"/>
<reference evidence="2 3" key="1">
    <citation type="submission" date="2015-10" db="EMBL/GenBank/DDBJ databases">
        <title>Full genome of DAOMC 229536 Phialocephala scopiformis, a fungal endophyte of spruce producing the potent anti-insectan compound rugulosin.</title>
        <authorList>
            <consortium name="DOE Joint Genome Institute"/>
            <person name="Walker A.K."/>
            <person name="Frasz S.L."/>
            <person name="Seifert K.A."/>
            <person name="Miller J.D."/>
            <person name="Mondo S.J."/>
            <person name="Labutti K."/>
            <person name="Lipzen A."/>
            <person name="Dockter R."/>
            <person name="Kennedy M."/>
            <person name="Grigoriev I.V."/>
            <person name="Spatafora J.W."/>
        </authorList>
    </citation>
    <scope>NUCLEOTIDE SEQUENCE [LARGE SCALE GENOMIC DNA]</scope>
    <source>
        <strain evidence="2 3">CBS 120377</strain>
    </source>
</reference>
<dbReference type="KEGG" id="psco:LY89DRAFT_58864"/>
<name>A0A194XBW4_MOLSC</name>
<evidence type="ECO:0000256" key="1">
    <source>
        <dbReference type="SAM" id="MobiDB-lite"/>
    </source>
</evidence>
<keyword evidence="3" id="KW-1185">Reference proteome</keyword>
<dbReference type="EMBL" id="KQ947414">
    <property type="protein sequence ID" value="KUJ17663.1"/>
    <property type="molecule type" value="Genomic_DNA"/>
</dbReference>
<dbReference type="Proteomes" id="UP000070700">
    <property type="component" value="Unassembled WGS sequence"/>
</dbReference>
<proteinExistence type="predicted"/>
<feature type="compositionally biased region" description="Basic and acidic residues" evidence="1">
    <location>
        <begin position="54"/>
        <end position="68"/>
    </location>
</feature>
<gene>
    <name evidence="2" type="ORF">LY89DRAFT_58864</name>
</gene>
<sequence length="68" mass="7583">MHLAGSSTSDQSKPQPRRSQILPINPRVETRPLPFIASSRGREQHQSSLGRLVNVRDSDKDPRPDLAP</sequence>
<protein>
    <submittedName>
        <fullName evidence="2">Uncharacterized protein</fullName>
    </submittedName>
</protein>
<feature type="compositionally biased region" description="Polar residues" evidence="1">
    <location>
        <begin position="1"/>
        <end position="18"/>
    </location>
</feature>